<evidence type="ECO:0000313" key="1">
    <source>
        <dbReference type="EMBL" id="MCX2818944.1"/>
    </source>
</evidence>
<dbReference type="Proteomes" id="UP001149411">
    <property type="component" value="Unassembled WGS sequence"/>
</dbReference>
<name>A0A9Q4GGA4_9EURY</name>
<dbReference type="InterPro" id="IPR036390">
    <property type="entry name" value="WH_DNA-bd_sf"/>
</dbReference>
<protein>
    <submittedName>
        <fullName evidence="1">Uncharacterized protein</fullName>
    </submittedName>
</protein>
<organism evidence="1 2">
    <name type="scientific">Halorutilus salinus</name>
    <dbReference type="NCBI Taxonomy" id="2487751"/>
    <lineage>
        <taxon>Archaea</taxon>
        <taxon>Methanobacteriati</taxon>
        <taxon>Methanobacteriota</taxon>
        <taxon>Stenosarchaea group</taxon>
        <taxon>Halobacteria</taxon>
        <taxon>Halorutilales</taxon>
        <taxon>Halorutilaceae</taxon>
        <taxon>Halorutilus</taxon>
    </lineage>
</organism>
<gene>
    <name evidence="1" type="ORF">EGH25_06220</name>
</gene>
<reference evidence="1" key="1">
    <citation type="submission" date="2022-09" db="EMBL/GenBank/DDBJ databases">
        <title>Haloadaptaus new haloarchaeum isolated from saline soil.</title>
        <authorList>
            <person name="Duran-Viseras A."/>
            <person name="Sanchez-Porro C."/>
            <person name="Ventosa A."/>
        </authorList>
    </citation>
    <scope>NUCLEOTIDE SEQUENCE</scope>
    <source>
        <strain evidence="1">F3-133</strain>
    </source>
</reference>
<dbReference type="AlphaFoldDB" id="A0A9Q4GGA4"/>
<sequence length="50" mass="5786">MNGEALPAVEGSTIVEETDLSKSHVSRKLDMLESREPVERKRRRMGEPWF</sequence>
<keyword evidence="2" id="KW-1185">Reference proteome</keyword>
<dbReference type="RefSeq" id="WP_266086784.1">
    <property type="nucleotide sequence ID" value="NZ_RKLV01000005.1"/>
</dbReference>
<evidence type="ECO:0000313" key="2">
    <source>
        <dbReference type="Proteomes" id="UP001149411"/>
    </source>
</evidence>
<accession>A0A9Q4GGA4</accession>
<dbReference type="EMBL" id="RKLV01000005">
    <property type="protein sequence ID" value="MCX2818944.1"/>
    <property type="molecule type" value="Genomic_DNA"/>
</dbReference>
<dbReference type="SUPFAM" id="SSF46785">
    <property type="entry name" value="Winged helix' DNA-binding domain"/>
    <property type="match status" value="1"/>
</dbReference>
<proteinExistence type="predicted"/>
<comment type="caution">
    <text evidence="1">The sequence shown here is derived from an EMBL/GenBank/DDBJ whole genome shotgun (WGS) entry which is preliminary data.</text>
</comment>